<evidence type="ECO:0000259" key="1">
    <source>
        <dbReference type="PROSITE" id="PS50995"/>
    </source>
</evidence>
<dbReference type="SUPFAM" id="SSF46785">
    <property type="entry name" value="Winged helix' DNA-binding domain"/>
    <property type="match status" value="1"/>
</dbReference>
<reference evidence="3" key="1">
    <citation type="journal article" date="2019" name="Int. J. Syst. Evol. Microbiol.">
        <title>The Global Catalogue of Microorganisms (GCM) 10K type strain sequencing project: providing services to taxonomists for standard genome sequencing and annotation.</title>
        <authorList>
            <consortium name="The Broad Institute Genomics Platform"/>
            <consortium name="The Broad Institute Genome Sequencing Center for Infectious Disease"/>
            <person name="Wu L."/>
            <person name="Ma J."/>
        </authorList>
    </citation>
    <scope>NUCLEOTIDE SEQUENCE [LARGE SCALE GENOMIC DNA]</scope>
    <source>
        <strain evidence="3">KACC 13778</strain>
    </source>
</reference>
<comment type="caution">
    <text evidence="2">The sequence shown here is derived from an EMBL/GenBank/DDBJ whole genome shotgun (WGS) entry which is preliminary data.</text>
</comment>
<dbReference type="PANTHER" id="PTHR33164:SF104">
    <property type="entry name" value="TRANSCRIPTIONAL REGULATORY PROTEIN"/>
    <property type="match status" value="1"/>
</dbReference>
<proteinExistence type="predicted"/>
<evidence type="ECO:0000313" key="2">
    <source>
        <dbReference type="EMBL" id="MFC5491584.1"/>
    </source>
</evidence>
<dbReference type="EMBL" id="JBHSMD010000001">
    <property type="protein sequence ID" value="MFC5491584.1"/>
    <property type="molecule type" value="Genomic_DNA"/>
</dbReference>
<dbReference type="SMART" id="SM00347">
    <property type="entry name" value="HTH_MARR"/>
    <property type="match status" value="1"/>
</dbReference>
<organism evidence="2 3">
    <name type="scientific">Nocardioides caricicola</name>
    <dbReference type="NCBI Taxonomy" id="634770"/>
    <lineage>
        <taxon>Bacteria</taxon>
        <taxon>Bacillati</taxon>
        <taxon>Actinomycetota</taxon>
        <taxon>Actinomycetes</taxon>
        <taxon>Propionibacteriales</taxon>
        <taxon>Nocardioidaceae</taxon>
        <taxon>Nocardioides</taxon>
    </lineage>
</organism>
<feature type="domain" description="HTH marR-type" evidence="1">
    <location>
        <begin position="28"/>
        <end position="166"/>
    </location>
</feature>
<dbReference type="RefSeq" id="WP_345180815.1">
    <property type="nucleotide sequence ID" value="NZ_BAABFQ010000008.1"/>
</dbReference>
<gene>
    <name evidence="2" type="ORF">ACFPKY_00650</name>
</gene>
<accession>A0ABW0MUF6</accession>
<dbReference type="InterPro" id="IPR039422">
    <property type="entry name" value="MarR/SlyA-like"/>
</dbReference>
<sequence length="173" mass="19576">MAETTAGEDWADRHVARWRDHWIDVPFDDDIEAIVVRMGRLVRHFKAAMQEAVAEVGLQDFEYETLHLLIVRDTPGHASPSALATDLGISNAGMTGRLDALERGGWIQRRADANDRRRVGIEVTRAGMDVWRRAMALRGRAEEDLVRTLPPQERVRLAQLLKVLTLQLESDDS</sequence>
<dbReference type="InterPro" id="IPR000835">
    <property type="entry name" value="HTH_MarR-typ"/>
</dbReference>
<name>A0ABW0MUF6_9ACTN</name>
<evidence type="ECO:0000313" key="3">
    <source>
        <dbReference type="Proteomes" id="UP001595956"/>
    </source>
</evidence>
<protein>
    <submittedName>
        <fullName evidence="2">MarR family winged helix-turn-helix transcriptional regulator</fullName>
    </submittedName>
</protein>
<dbReference type="Proteomes" id="UP001595956">
    <property type="component" value="Unassembled WGS sequence"/>
</dbReference>
<dbReference type="Gene3D" id="1.10.10.10">
    <property type="entry name" value="Winged helix-like DNA-binding domain superfamily/Winged helix DNA-binding domain"/>
    <property type="match status" value="1"/>
</dbReference>
<dbReference type="InterPro" id="IPR036388">
    <property type="entry name" value="WH-like_DNA-bd_sf"/>
</dbReference>
<dbReference type="PANTHER" id="PTHR33164">
    <property type="entry name" value="TRANSCRIPTIONAL REGULATOR, MARR FAMILY"/>
    <property type="match status" value="1"/>
</dbReference>
<dbReference type="Pfam" id="PF01047">
    <property type="entry name" value="MarR"/>
    <property type="match status" value="1"/>
</dbReference>
<dbReference type="InterPro" id="IPR036390">
    <property type="entry name" value="WH_DNA-bd_sf"/>
</dbReference>
<dbReference type="PRINTS" id="PR00598">
    <property type="entry name" value="HTHMARR"/>
</dbReference>
<dbReference type="PROSITE" id="PS50995">
    <property type="entry name" value="HTH_MARR_2"/>
    <property type="match status" value="1"/>
</dbReference>
<keyword evidence="3" id="KW-1185">Reference proteome</keyword>